<dbReference type="CDD" id="cd13665">
    <property type="entry name" value="PBP2_TRAP_Dctp3_4"/>
    <property type="match status" value="1"/>
</dbReference>
<dbReference type="OrthoDB" id="7822595at2"/>
<reference evidence="4" key="1">
    <citation type="submission" date="2019-01" db="EMBL/GenBank/DDBJ databases">
        <title>Gri0909 isolated from a small marine red alga.</title>
        <authorList>
            <person name="Kim J."/>
            <person name="Jeong S.E."/>
            <person name="Jeon C.O."/>
        </authorList>
    </citation>
    <scope>NUCLEOTIDE SEQUENCE [LARGE SCALE GENOMIC DNA]</scope>
    <source>
        <strain evidence="4">Gri0909</strain>
    </source>
</reference>
<dbReference type="NCBIfam" id="NF037995">
    <property type="entry name" value="TRAP_S1"/>
    <property type="match status" value="1"/>
</dbReference>
<gene>
    <name evidence="3" type="ORF">EOI86_02475</name>
</gene>
<proteinExistence type="predicted"/>
<accession>A0A437QUK4</accession>
<dbReference type="AlphaFoldDB" id="A0A437QUK4"/>
<evidence type="ECO:0000256" key="1">
    <source>
        <dbReference type="ARBA" id="ARBA00022729"/>
    </source>
</evidence>
<dbReference type="GO" id="GO:0055085">
    <property type="term" value="P:transmembrane transport"/>
    <property type="evidence" value="ECO:0007669"/>
    <property type="project" value="InterPro"/>
</dbReference>
<keyword evidence="4" id="KW-1185">Reference proteome</keyword>
<dbReference type="EMBL" id="SADE01000001">
    <property type="protein sequence ID" value="RVU38185.1"/>
    <property type="molecule type" value="Genomic_DNA"/>
</dbReference>
<feature type="chain" id="PRO_5019486450" evidence="2">
    <location>
        <begin position="25"/>
        <end position="342"/>
    </location>
</feature>
<dbReference type="PANTHER" id="PTHR33376:SF15">
    <property type="entry name" value="BLL6794 PROTEIN"/>
    <property type="match status" value="1"/>
</dbReference>
<name>A0A437QUK4_9PROT</name>
<comment type="caution">
    <text evidence="3">The sequence shown here is derived from an EMBL/GenBank/DDBJ whole genome shotgun (WGS) entry which is preliminary data.</text>
</comment>
<dbReference type="RefSeq" id="WP_127763557.1">
    <property type="nucleotide sequence ID" value="NZ_SADE01000001.1"/>
</dbReference>
<dbReference type="InterPro" id="IPR038404">
    <property type="entry name" value="TRAP_DctP_sf"/>
</dbReference>
<evidence type="ECO:0000256" key="2">
    <source>
        <dbReference type="SAM" id="SignalP"/>
    </source>
</evidence>
<dbReference type="PANTHER" id="PTHR33376">
    <property type="match status" value="1"/>
</dbReference>
<dbReference type="Proteomes" id="UP000287447">
    <property type="component" value="Unassembled WGS sequence"/>
</dbReference>
<protein>
    <submittedName>
        <fullName evidence="3">TRAP transporter substrate-binding protein</fullName>
    </submittedName>
</protein>
<evidence type="ECO:0000313" key="3">
    <source>
        <dbReference type="EMBL" id="RVU38185.1"/>
    </source>
</evidence>
<keyword evidence="1 2" id="KW-0732">Signal</keyword>
<organism evidence="3 4">
    <name type="scientific">Hwanghaeella grinnelliae</name>
    <dbReference type="NCBI Taxonomy" id="2500179"/>
    <lineage>
        <taxon>Bacteria</taxon>
        <taxon>Pseudomonadati</taxon>
        <taxon>Pseudomonadota</taxon>
        <taxon>Alphaproteobacteria</taxon>
        <taxon>Rhodospirillales</taxon>
        <taxon>Rhodospirillaceae</taxon>
        <taxon>Hwanghaeella</taxon>
    </lineage>
</organism>
<dbReference type="Gene3D" id="3.40.190.170">
    <property type="entry name" value="Bacterial extracellular solute-binding protein, family 7"/>
    <property type="match status" value="1"/>
</dbReference>
<sequence>MLKRILKAGCVAAALIGAAGAVQAQDVTLKLHQLLPERATIPAKFLIPWAAKVEKESGGRIKIEHYPSMQLGGKPPELVQQVTDGVVDMIWTVMGYTPGRFPRAEAFELPFMVTNGEQTSRAFYEYFDKHMQNDFPGMKVIAVHTHGPGLLHTKDPVNSLEDIKGMKLRGPTRVITQMLDSFGAVPVGMPVPAVPEAVSKGVIDGAVIPWEITLPLKMAELVGNHTEFSGDRGLYSATFLFAMNQASYDALPDDLKKVIDDNSGIEAAAWAGRAMDGGDVVGRKKAAEKGNNIIVLDEAETNRWKEAAAPVVDNWVAEMKDKGIDGQALVDDAQALLKKNSM</sequence>
<dbReference type="InterPro" id="IPR018389">
    <property type="entry name" value="DctP_fam"/>
</dbReference>
<dbReference type="Pfam" id="PF03480">
    <property type="entry name" value="DctP"/>
    <property type="match status" value="1"/>
</dbReference>
<dbReference type="SUPFAM" id="SSF53850">
    <property type="entry name" value="Periplasmic binding protein-like II"/>
    <property type="match status" value="1"/>
</dbReference>
<evidence type="ECO:0000313" key="4">
    <source>
        <dbReference type="Proteomes" id="UP000287447"/>
    </source>
</evidence>
<feature type="signal peptide" evidence="2">
    <location>
        <begin position="1"/>
        <end position="24"/>
    </location>
</feature>